<reference evidence="2" key="1">
    <citation type="submission" date="2014-07" db="EMBL/GenBank/DDBJ databases">
        <authorList>
            <person name="Hornung V.Bastian."/>
        </authorList>
    </citation>
    <scope>NUCLEOTIDE SEQUENCE</scope>
    <source>
        <strain evidence="2">PCE-S</strain>
    </source>
</reference>
<dbReference type="RefSeq" id="WP_018306751.1">
    <property type="nucleotide sequence ID" value="NZ_LK996017.1"/>
</dbReference>
<dbReference type="EMBL" id="LK996017">
    <property type="protein sequence ID" value="CDX02459.1"/>
    <property type="molecule type" value="Genomic_DNA"/>
</dbReference>
<keyword evidence="1" id="KW-0472">Membrane</keyword>
<sequence>MIKTKESLRRQFPKLGYSALIALVILLCLIGGTLVLRRQEVGALRQEIKHREGIILQNPAKEAASDLWLMDDLLLVMDECIRIFREENLAVRSYHLEGIFEGEVNPSFLYFALIRLQVQGTWSGIERGLTRIEGMSEGGIYVEEAVLEKNEGKILLKIFFFEPDNLS</sequence>
<evidence type="ECO:0000256" key="1">
    <source>
        <dbReference type="SAM" id="Phobius"/>
    </source>
</evidence>
<evidence type="ECO:0000313" key="2">
    <source>
        <dbReference type="EMBL" id="CDX02459.1"/>
    </source>
</evidence>
<accession>A0A098B0R5</accession>
<feature type="transmembrane region" description="Helical" evidence="1">
    <location>
        <begin position="15"/>
        <end position="36"/>
    </location>
</feature>
<gene>
    <name evidence="2" type="ORF">DPCES_2572</name>
</gene>
<keyword evidence="1" id="KW-0812">Transmembrane</keyword>
<organism evidence="2">
    <name type="scientific">Desulfitobacterium hafniense</name>
    <name type="common">Desulfitobacterium frappieri</name>
    <dbReference type="NCBI Taxonomy" id="49338"/>
    <lineage>
        <taxon>Bacteria</taxon>
        <taxon>Bacillati</taxon>
        <taxon>Bacillota</taxon>
        <taxon>Clostridia</taxon>
        <taxon>Eubacteriales</taxon>
        <taxon>Desulfitobacteriaceae</taxon>
        <taxon>Desulfitobacterium</taxon>
    </lineage>
</organism>
<name>A0A098B0R5_DESHA</name>
<protein>
    <submittedName>
        <fullName evidence="2">Uncharacterized protein</fullName>
    </submittedName>
</protein>
<proteinExistence type="predicted"/>
<dbReference type="PATRIC" id="fig|49338.4.peg.2762"/>
<dbReference type="AlphaFoldDB" id="A0A098B0R5"/>
<keyword evidence="1" id="KW-1133">Transmembrane helix</keyword>